<dbReference type="STRING" id="1166337.SAMN05192580_1279"/>
<evidence type="ECO:0000313" key="2">
    <source>
        <dbReference type="EMBL" id="SFR85635.1"/>
    </source>
</evidence>
<evidence type="ECO:0000256" key="1">
    <source>
        <dbReference type="SAM" id="Phobius"/>
    </source>
</evidence>
<name>A0A1I6K2Z1_9SPHN</name>
<dbReference type="RefSeq" id="WP_093312421.1">
    <property type="nucleotide sequence ID" value="NZ_FOZG01000001.1"/>
</dbReference>
<reference evidence="2 3" key="1">
    <citation type="submission" date="2016-10" db="EMBL/GenBank/DDBJ databases">
        <authorList>
            <person name="de Groot N.N."/>
        </authorList>
    </citation>
    <scope>NUCLEOTIDE SEQUENCE [LARGE SCALE GENOMIC DNA]</scope>
    <source>
        <strain evidence="2 3">S5-249</strain>
    </source>
</reference>
<keyword evidence="3" id="KW-1185">Reference proteome</keyword>
<gene>
    <name evidence="2" type="ORF">SAMN05192580_1279</name>
</gene>
<keyword evidence="1" id="KW-1133">Transmembrane helix</keyword>
<proteinExistence type="predicted"/>
<evidence type="ECO:0000313" key="3">
    <source>
        <dbReference type="Proteomes" id="UP000198824"/>
    </source>
</evidence>
<accession>A0A1I6K2Z1</accession>
<dbReference type="OrthoDB" id="7188556at2"/>
<dbReference type="Proteomes" id="UP000198824">
    <property type="component" value="Unassembled WGS sequence"/>
</dbReference>
<feature type="transmembrane region" description="Helical" evidence="1">
    <location>
        <begin position="109"/>
        <end position="129"/>
    </location>
</feature>
<keyword evidence="1" id="KW-0812">Transmembrane</keyword>
<sequence>MLVIIYWNCVALVLAVTITRGGRPEQFAGVILVLASALGLAAASDPDTSFREVEWDIFAIDILSFGGLLALALRANRYWPSCTAGLKLAPIAGHIAKAIDPGSIAQHSYGWLNVVLTYPFMAVIVVAVLRHRTRAQRHGVDAPWR</sequence>
<feature type="transmembrane region" description="Helical" evidence="1">
    <location>
        <begin position="25"/>
        <end position="43"/>
    </location>
</feature>
<dbReference type="AlphaFoldDB" id="A0A1I6K2Z1"/>
<organism evidence="2 3">
    <name type="scientific">Sphingomonas jatrophae</name>
    <dbReference type="NCBI Taxonomy" id="1166337"/>
    <lineage>
        <taxon>Bacteria</taxon>
        <taxon>Pseudomonadati</taxon>
        <taxon>Pseudomonadota</taxon>
        <taxon>Alphaproteobacteria</taxon>
        <taxon>Sphingomonadales</taxon>
        <taxon>Sphingomonadaceae</taxon>
        <taxon>Sphingomonas</taxon>
    </lineage>
</organism>
<keyword evidence="1" id="KW-0472">Membrane</keyword>
<dbReference type="EMBL" id="FOZG01000001">
    <property type="protein sequence ID" value="SFR85635.1"/>
    <property type="molecule type" value="Genomic_DNA"/>
</dbReference>
<protein>
    <submittedName>
        <fullName evidence="2">Uncharacterized protein</fullName>
    </submittedName>
</protein>